<dbReference type="InterPro" id="IPR009057">
    <property type="entry name" value="Homeodomain-like_sf"/>
</dbReference>
<reference evidence="9" key="1">
    <citation type="journal article" date="2014" name="Nat. Commun.">
        <title>Genome sequence of mungbean and insights into evolution within Vigna species.</title>
        <authorList>
            <person name="Kang Y.J."/>
            <person name="Kim S.K."/>
            <person name="Kim M.Y."/>
            <person name="Lestari P."/>
            <person name="Kim K.H."/>
            <person name="Ha B.K."/>
            <person name="Jun T.H."/>
            <person name="Hwang W.J."/>
            <person name="Lee T."/>
            <person name="Lee J."/>
            <person name="Shim S."/>
            <person name="Yoon M.Y."/>
            <person name="Jang Y.E."/>
            <person name="Han K.S."/>
            <person name="Taeprayoon P."/>
            <person name="Yoon N."/>
            <person name="Somta P."/>
            <person name="Tanya P."/>
            <person name="Kim K.S."/>
            <person name="Gwag J.G."/>
            <person name="Moon J.K."/>
            <person name="Lee Y.H."/>
            <person name="Park B.S."/>
            <person name="Bombarely A."/>
            <person name="Doyle J.J."/>
            <person name="Jackson S.A."/>
            <person name="Schafleitner R."/>
            <person name="Srinives P."/>
            <person name="Varshney R.K."/>
            <person name="Lee S.H."/>
        </authorList>
    </citation>
    <scope>NUCLEOTIDE SEQUENCE [LARGE SCALE GENOMIC DNA]</scope>
    <source>
        <strain evidence="9">cv. VC1973A</strain>
    </source>
</reference>
<evidence type="ECO:0000313" key="9">
    <source>
        <dbReference type="Proteomes" id="UP000087766"/>
    </source>
</evidence>
<comment type="similarity">
    <text evidence="2">Belongs to the MYB-CC family.</text>
</comment>
<keyword evidence="6" id="KW-0539">Nucleus</keyword>
<dbReference type="GO" id="GO:0005634">
    <property type="term" value="C:nucleus"/>
    <property type="evidence" value="ECO:0007669"/>
    <property type="project" value="UniProtKB-SubCell"/>
</dbReference>
<gene>
    <name evidence="10" type="primary">LOC106771329</name>
</gene>
<dbReference type="GO" id="GO:0003677">
    <property type="term" value="F:DNA binding"/>
    <property type="evidence" value="ECO:0007669"/>
    <property type="project" value="InterPro"/>
</dbReference>
<evidence type="ECO:0000256" key="4">
    <source>
        <dbReference type="ARBA" id="ARBA00023054"/>
    </source>
</evidence>
<dbReference type="InterPro" id="IPR006447">
    <property type="entry name" value="Myb_dom_plants"/>
</dbReference>
<dbReference type="InterPro" id="IPR017930">
    <property type="entry name" value="Myb_dom"/>
</dbReference>
<dbReference type="GO" id="GO:0003700">
    <property type="term" value="F:DNA-binding transcription factor activity"/>
    <property type="evidence" value="ECO:0007669"/>
    <property type="project" value="InterPro"/>
</dbReference>
<feature type="region of interest" description="Disordered" evidence="7">
    <location>
        <begin position="205"/>
        <end position="224"/>
    </location>
</feature>
<dbReference type="OrthoDB" id="551907at2759"/>
<dbReference type="Pfam" id="PF14379">
    <property type="entry name" value="Myb_CC_LHEQLE"/>
    <property type="match status" value="1"/>
</dbReference>
<keyword evidence="3" id="KW-0805">Transcription regulation</keyword>
<comment type="subcellular location">
    <subcellularLocation>
        <location evidence="1">Nucleus</location>
    </subcellularLocation>
</comment>
<dbReference type="NCBIfam" id="TIGR01557">
    <property type="entry name" value="myb_SHAQKYF"/>
    <property type="match status" value="1"/>
</dbReference>
<dbReference type="SUPFAM" id="SSF46689">
    <property type="entry name" value="Homeodomain-like"/>
    <property type="match status" value="1"/>
</dbReference>
<dbReference type="PANTHER" id="PTHR31499:SF80">
    <property type="entry name" value="HTH MYB-TYPE DOMAIN-CONTAINING PROTEIN"/>
    <property type="match status" value="1"/>
</dbReference>
<dbReference type="Gene3D" id="1.10.10.60">
    <property type="entry name" value="Homeodomain-like"/>
    <property type="match status" value="1"/>
</dbReference>
<keyword evidence="9" id="KW-1185">Reference proteome</keyword>
<keyword evidence="5" id="KW-0804">Transcription</keyword>
<evidence type="ECO:0000256" key="2">
    <source>
        <dbReference type="ARBA" id="ARBA00006783"/>
    </source>
</evidence>
<evidence type="ECO:0000256" key="7">
    <source>
        <dbReference type="SAM" id="MobiDB-lite"/>
    </source>
</evidence>
<protein>
    <submittedName>
        <fullName evidence="10">Uncharacterized protein LOC106771329 isoform X2</fullName>
    </submittedName>
</protein>
<sequence length="398" mass="44237">MNEYKIDCVGRIQQSYGLNGDLSSEFGNCSSQCFDMASGGFEEESHIGQTKSSSSIISRFESPASAFYATEICMGFPQYDRLVGNPSLISQFSKINDVEFPLYQSPRQNLFLASLANQPAPNFELSNPLQAMLLSHVNSDQCVRSPEKSNKIPSGNFPGSSFLPIEQPKLFIDDAASPSVPCIGNQDQRISFSSQQEMLSPTLSAGSLLTSSGNSSSNGPVVSSKTRIRWTQELHEKFVECVNRLGGAEKATPKAILRLMESDGLTIFHVKSHLQKYRIAKYMPQSTQGKSEKRTNVENVHLDAKTGLQIREALQLQLDVQRRLHEQLEIQRKLQLRIEEQGKQLKMMFDQQQKTSDSNLSTLNLGNTTNNDRPISSKDVQVSVSEGSKRLFIPSNIT</sequence>
<dbReference type="InterPro" id="IPR001005">
    <property type="entry name" value="SANT/Myb"/>
</dbReference>
<evidence type="ECO:0000256" key="3">
    <source>
        <dbReference type="ARBA" id="ARBA00023015"/>
    </source>
</evidence>
<dbReference type="Proteomes" id="UP000087766">
    <property type="component" value="Chromosome 8"/>
</dbReference>
<dbReference type="AlphaFoldDB" id="A0A1S3V350"/>
<dbReference type="GeneID" id="106771329"/>
<proteinExistence type="inferred from homology"/>
<accession>A0A1S3V350</accession>
<dbReference type="FunFam" id="1.10.10.60:FF:000002">
    <property type="entry name" value="Myb family transcription factor"/>
    <property type="match status" value="1"/>
</dbReference>
<keyword evidence="4" id="KW-0175">Coiled coil</keyword>
<feature type="domain" description="HTH myb-type" evidence="8">
    <location>
        <begin position="224"/>
        <end position="282"/>
    </location>
</feature>
<dbReference type="Pfam" id="PF00249">
    <property type="entry name" value="Myb_DNA-binding"/>
    <property type="match status" value="1"/>
</dbReference>
<dbReference type="RefSeq" id="XP_014512776.1">
    <property type="nucleotide sequence ID" value="XM_014657290.2"/>
</dbReference>
<dbReference type="InterPro" id="IPR046955">
    <property type="entry name" value="PHR1-like"/>
</dbReference>
<feature type="compositionally biased region" description="Low complexity" evidence="7">
    <location>
        <begin position="355"/>
        <end position="372"/>
    </location>
</feature>
<dbReference type="PROSITE" id="PS51294">
    <property type="entry name" value="HTH_MYB"/>
    <property type="match status" value="1"/>
</dbReference>
<dbReference type="PANTHER" id="PTHR31499">
    <property type="entry name" value="MYB FAMILY TRANSCRIPTION FACTOR PHL11"/>
    <property type="match status" value="1"/>
</dbReference>
<evidence type="ECO:0000259" key="8">
    <source>
        <dbReference type="PROSITE" id="PS51294"/>
    </source>
</evidence>
<reference evidence="10" key="2">
    <citation type="submission" date="2025-08" db="UniProtKB">
        <authorList>
            <consortium name="RefSeq"/>
        </authorList>
    </citation>
    <scope>IDENTIFICATION</scope>
    <source>
        <tissue evidence="10">Leaf</tissue>
    </source>
</reference>
<evidence type="ECO:0000256" key="1">
    <source>
        <dbReference type="ARBA" id="ARBA00004123"/>
    </source>
</evidence>
<evidence type="ECO:0000313" key="10">
    <source>
        <dbReference type="RefSeq" id="XP_014512776.1"/>
    </source>
</evidence>
<name>A0A1S3V350_VIGRR</name>
<organism evidence="9 10">
    <name type="scientific">Vigna radiata var. radiata</name>
    <name type="common">Mung bean</name>
    <name type="synonym">Phaseolus aureus</name>
    <dbReference type="NCBI Taxonomy" id="3916"/>
    <lineage>
        <taxon>Eukaryota</taxon>
        <taxon>Viridiplantae</taxon>
        <taxon>Streptophyta</taxon>
        <taxon>Embryophyta</taxon>
        <taxon>Tracheophyta</taxon>
        <taxon>Spermatophyta</taxon>
        <taxon>Magnoliopsida</taxon>
        <taxon>eudicotyledons</taxon>
        <taxon>Gunneridae</taxon>
        <taxon>Pentapetalae</taxon>
        <taxon>rosids</taxon>
        <taxon>fabids</taxon>
        <taxon>Fabales</taxon>
        <taxon>Fabaceae</taxon>
        <taxon>Papilionoideae</taxon>
        <taxon>50 kb inversion clade</taxon>
        <taxon>NPAAA clade</taxon>
        <taxon>indigoferoid/millettioid clade</taxon>
        <taxon>Phaseoleae</taxon>
        <taxon>Vigna</taxon>
    </lineage>
</organism>
<evidence type="ECO:0000256" key="6">
    <source>
        <dbReference type="ARBA" id="ARBA00023242"/>
    </source>
</evidence>
<evidence type="ECO:0000256" key="5">
    <source>
        <dbReference type="ARBA" id="ARBA00023163"/>
    </source>
</evidence>
<feature type="region of interest" description="Disordered" evidence="7">
    <location>
        <begin position="351"/>
        <end position="381"/>
    </location>
</feature>
<dbReference type="InterPro" id="IPR025756">
    <property type="entry name" value="Myb_CC_LHEQLE"/>
</dbReference>